<dbReference type="GO" id="GO:0009055">
    <property type="term" value="F:electron transfer activity"/>
    <property type="evidence" value="ECO:0007669"/>
    <property type="project" value="TreeGrafter"/>
</dbReference>
<dbReference type="InterPro" id="IPR001041">
    <property type="entry name" value="2Fe-2S_ferredoxin-type"/>
</dbReference>
<dbReference type="InterPro" id="IPR036010">
    <property type="entry name" value="2Fe-2S_ferredoxin-like_sf"/>
</dbReference>
<evidence type="ECO:0000256" key="2">
    <source>
        <dbReference type="ARBA" id="ARBA00022714"/>
    </source>
</evidence>
<dbReference type="PROSITE" id="PS00814">
    <property type="entry name" value="ADX"/>
    <property type="match status" value="1"/>
</dbReference>
<dbReference type="GO" id="GO:0140647">
    <property type="term" value="P:P450-containing electron transport chain"/>
    <property type="evidence" value="ECO:0007669"/>
    <property type="project" value="InterPro"/>
</dbReference>
<evidence type="ECO:0000256" key="3">
    <source>
        <dbReference type="ARBA" id="ARBA00022723"/>
    </source>
</evidence>
<evidence type="ECO:0000259" key="7">
    <source>
        <dbReference type="PROSITE" id="PS51085"/>
    </source>
</evidence>
<dbReference type="SUPFAM" id="SSF54292">
    <property type="entry name" value="2Fe-2S ferredoxin-like"/>
    <property type="match status" value="1"/>
</dbReference>
<dbReference type="EMBL" id="QDDR01000009">
    <property type="protein sequence ID" value="PVE46220.1"/>
    <property type="molecule type" value="Genomic_DNA"/>
</dbReference>
<dbReference type="GO" id="GO:0005829">
    <property type="term" value="C:cytosol"/>
    <property type="evidence" value="ECO:0007669"/>
    <property type="project" value="TreeGrafter"/>
</dbReference>
<dbReference type="Gene3D" id="3.10.20.30">
    <property type="match status" value="1"/>
</dbReference>
<evidence type="ECO:0000256" key="4">
    <source>
        <dbReference type="ARBA" id="ARBA00023004"/>
    </source>
</evidence>
<dbReference type="InterPro" id="IPR001055">
    <property type="entry name" value="Adrenodoxin-like"/>
</dbReference>
<dbReference type="InterPro" id="IPR018298">
    <property type="entry name" value="Adrenodoxin_Fe-S_BS"/>
</dbReference>
<feature type="domain" description="2Fe-2S ferredoxin-type" evidence="7">
    <location>
        <begin position="2"/>
        <end position="103"/>
    </location>
</feature>
<keyword evidence="5" id="KW-0411">Iron-sulfur</keyword>
<name>A0A2T7UND0_9RHOB</name>
<comment type="caution">
    <text evidence="8">The sequence shown here is derived from an EMBL/GenBank/DDBJ whole genome shotgun (WGS) entry which is preliminary data.</text>
</comment>
<dbReference type="GO" id="GO:0051537">
    <property type="term" value="F:2 iron, 2 sulfur cluster binding"/>
    <property type="evidence" value="ECO:0007669"/>
    <property type="project" value="UniProtKB-KW"/>
</dbReference>
<sequence>MIEIHFVAPGGATQVVAAEPGLSVMEAARRADVAGILAECGGACSCATCHVHVAPDWLARVGGPGTLEQDMLDFAENVGGASRLACQIPVTEALDGLVLHLPG</sequence>
<evidence type="ECO:0000313" key="8">
    <source>
        <dbReference type="EMBL" id="PVE46220.1"/>
    </source>
</evidence>
<dbReference type="OrthoDB" id="9799640at2"/>
<dbReference type="AlphaFoldDB" id="A0A2T7UND0"/>
<dbReference type="RefSeq" id="WP_107753044.1">
    <property type="nucleotide sequence ID" value="NZ_QBKF01000009.1"/>
</dbReference>
<keyword evidence="3" id="KW-0479">Metal-binding</keyword>
<dbReference type="PANTHER" id="PTHR23426:SF65">
    <property type="entry name" value="FERREDOXIN-2, MITOCHONDRIAL"/>
    <property type="match status" value="1"/>
</dbReference>
<gene>
    <name evidence="8" type="ORF">DDE23_16350</name>
</gene>
<keyword evidence="9" id="KW-1185">Reference proteome</keyword>
<dbReference type="Proteomes" id="UP000244810">
    <property type="component" value="Unassembled WGS sequence"/>
</dbReference>
<dbReference type="PANTHER" id="PTHR23426">
    <property type="entry name" value="FERREDOXIN/ADRENODOXIN"/>
    <property type="match status" value="1"/>
</dbReference>
<evidence type="ECO:0000256" key="6">
    <source>
        <dbReference type="ARBA" id="ARBA00034078"/>
    </source>
</evidence>
<evidence type="ECO:0000313" key="9">
    <source>
        <dbReference type="Proteomes" id="UP000244810"/>
    </source>
</evidence>
<evidence type="ECO:0000256" key="1">
    <source>
        <dbReference type="ARBA" id="ARBA00010914"/>
    </source>
</evidence>
<comment type="cofactor">
    <cofactor evidence="6">
        <name>[2Fe-2S] cluster</name>
        <dbReference type="ChEBI" id="CHEBI:190135"/>
    </cofactor>
</comment>
<protein>
    <submittedName>
        <fullName evidence="8">2Fe-2S ferredoxin</fullName>
    </submittedName>
</protein>
<accession>A0A2T7UND0</accession>
<organism evidence="8 9">
    <name type="scientific">Pararhodobacter aggregans</name>
    <dbReference type="NCBI Taxonomy" id="404875"/>
    <lineage>
        <taxon>Bacteria</taxon>
        <taxon>Pseudomonadati</taxon>
        <taxon>Pseudomonadota</taxon>
        <taxon>Alphaproteobacteria</taxon>
        <taxon>Rhodobacterales</taxon>
        <taxon>Paracoccaceae</taxon>
        <taxon>Pararhodobacter</taxon>
    </lineage>
</organism>
<dbReference type="Pfam" id="PF00111">
    <property type="entry name" value="Fer2"/>
    <property type="match status" value="1"/>
</dbReference>
<comment type="similarity">
    <text evidence="1">Belongs to the adrenodoxin/putidaredoxin family.</text>
</comment>
<keyword evidence="4" id="KW-0408">Iron</keyword>
<dbReference type="PRINTS" id="PR00355">
    <property type="entry name" value="ADRENODOXIN"/>
</dbReference>
<dbReference type="CDD" id="cd00207">
    <property type="entry name" value="fer2"/>
    <property type="match status" value="1"/>
</dbReference>
<reference evidence="8 9" key="1">
    <citation type="journal article" date="2011" name="Syst. Appl. Microbiol.">
        <title>Defluviimonas denitrificans gen. nov., sp. nov., and Pararhodobacter aggregans gen. nov., sp. nov., non-phototrophic Rhodobacteraceae from the biofilter of a marine aquaculture.</title>
        <authorList>
            <person name="Foesel B.U."/>
            <person name="Drake H.L."/>
            <person name="Schramm A."/>
        </authorList>
    </citation>
    <scope>NUCLEOTIDE SEQUENCE [LARGE SCALE GENOMIC DNA]</scope>
    <source>
        <strain evidence="8 9">D1-19</strain>
    </source>
</reference>
<dbReference type="GO" id="GO:0046872">
    <property type="term" value="F:metal ion binding"/>
    <property type="evidence" value="ECO:0007669"/>
    <property type="project" value="UniProtKB-KW"/>
</dbReference>
<evidence type="ECO:0000256" key="5">
    <source>
        <dbReference type="ARBA" id="ARBA00023014"/>
    </source>
</evidence>
<keyword evidence="2" id="KW-0001">2Fe-2S</keyword>
<proteinExistence type="inferred from homology"/>
<dbReference type="PROSITE" id="PS51085">
    <property type="entry name" value="2FE2S_FER_2"/>
    <property type="match status" value="1"/>
</dbReference>
<dbReference type="InterPro" id="IPR012675">
    <property type="entry name" value="Beta-grasp_dom_sf"/>
</dbReference>